<evidence type="ECO:0000313" key="2">
    <source>
        <dbReference type="Proteomes" id="UP000590647"/>
    </source>
</evidence>
<comment type="caution">
    <text evidence="1">The sequence shown here is derived from an EMBL/GenBank/DDBJ whole genome shotgun (WGS) entry which is preliminary data.</text>
</comment>
<proteinExistence type="predicted"/>
<dbReference type="GO" id="GO:0016787">
    <property type="term" value="F:hydrolase activity"/>
    <property type="evidence" value="ECO:0007669"/>
    <property type="project" value="UniProtKB-KW"/>
</dbReference>
<dbReference type="UniPathway" id="UPA00848">
    <property type="reaction ID" value="UER00151"/>
</dbReference>
<gene>
    <name evidence="1" type="ORF">HDA41_007524</name>
</gene>
<name>A0A7W9HC52_9ACTN</name>
<keyword evidence="1" id="KW-0378">Hydrolase</keyword>
<reference evidence="1 2" key="1">
    <citation type="submission" date="2020-08" db="EMBL/GenBank/DDBJ databases">
        <title>Sequencing the genomes of 1000 actinobacteria strains.</title>
        <authorList>
            <person name="Klenk H.-P."/>
        </authorList>
    </citation>
    <scope>NUCLEOTIDE SEQUENCE [LARGE SCALE GENOMIC DNA]</scope>
    <source>
        <strain evidence="1 2">DSM 40084</strain>
    </source>
</reference>
<organism evidence="1 2">
    <name type="scientific">Streptomyces caelestis</name>
    <dbReference type="NCBI Taxonomy" id="36816"/>
    <lineage>
        <taxon>Bacteria</taxon>
        <taxon>Bacillati</taxon>
        <taxon>Actinomycetota</taxon>
        <taxon>Actinomycetes</taxon>
        <taxon>Kitasatosporales</taxon>
        <taxon>Streptomycetaceae</taxon>
        <taxon>Streptomyces</taxon>
    </lineage>
</organism>
<accession>A0A7W9HC52</accession>
<dbReference type="EMBL" id="JACHNE010000001">
    <property type="protein sequence ID" value="MBB5799560.1"/>
    <property type="molecule type" value="Genomic_DNA"/>
</dbReference>
<dbReference type="Proteomes" id="UP000590647">
    <property type="component" value="Unassembled WGS sequence"/>
</dbReference>
<dbReference type="InterPro" id="IPR043133">
    <property type="entry name" value="GTP-CH-I_C/QueF"/>
</dbReference>
<sequence>MIEHFVCRLQVPERLAKQVADWLQAHLEPKGMGCADFALTVVARPLGRGERGEKGRRTGG</sequence>
<keyword evidence="2" id="KW-1185">Reference proteome</keyword>
<dbReference type="SUPFAM" id="SSF55620">
    <property type="entry name" value="Tetrahydrobiopterin biosynthesis enzymes-like"/>
    <property type="match status" value="1"/>
</dbReference>
<dbReference type="Gene3D" id="3.30.1130.10">
    <property type="match status" value="1"/>
</dbReference>
<protein>
    <submittedName>
        <fullName evidence="1">GTP cyclohydrolase I</fullName>
    </submittedName>
</protein>
<dbReference type="AlphaFoldDB" id="A0A7W9HC52"/>
<evidence type="ECO:0000313" key="1">
    <source>
        <dbReference type="EMBL" id="MBB5799560.1"/>
    </source>
</evidence>